<keyword evidence="3" id="KW-1185">Reference proteome</keyword>
<feature type="transmembrane region" description="Helical" evidence="1">
    <location>
        <begin position="266"/>
        <end position="283"/>
    </location>
</feature>
<name>A0A848KDQ7_9NOCA</name>
<feature type="transmembrane region" description="Helical" evidence="1">
    <location>
        <begin position="63"/>
        <end position="82"/>
    </location>
</feature>
<feature type="transmembrane region" description="Helical" evidence="1">
    <location>
        <begin position="329"/>
        <end position="348"/>
    </location>
</feature>
<keyword evidence="1" id="KW-0472">Membrane</keyword>
<reference evidence="2 3" key="2">
    <citation type="submission" date="2020-06" db="EMBL/GenBank/DDBJ databases">
        <title>Antribacter stalactiti gen. nov., sp. nov., a new member of the family Nacardiaceae isolated from a cave.</title>
        <authorList>
            <person name="Kim I.S."/>
        </authorList>
    </citation>
    <scope>NUCLEOTIDE SEQUENCE [LARGE SCALE GENOMIC DNA]</scope>
    <source>
        <strain evidence="2 3">YC2-7</strain>
    </source>
</reference>
<feature type="transmembrane region" description="Helical" evidence="1">
    <location>
        <begin position="30"/>
        <end position="51"/>
    </location>
</feature>
<feature type="transmembrane region" description="Helical" evidence="1">
    <location>
        <begin position="214"/>
        <end position="233"/>
    </location>
</feature>
<feature type="transmembrane region" description="Helical" evidence="1">
    <location>
        <begin position="174"/>
        <end position="194"/>
    </location>
</feature>
<sequence>MAVLDRASGIRDLLTSSQHPRPSASRRDNVVMIALSLWFVIGLFLDSWAHANVPKLETFFTPWHAVFYSGFTATAAWVGWLVARQLQRGRRGAAAVPLGYGAALVVLPLFAISGVADGLWHTFLGIEQNTSIFFSPSHLGLLTSMILILLAPLRSAWVDPRLSERPSVRELWPALLALGLATSLVLLFLNYGNALTYRAANIVDSFSTTADHQSSWLAVKLVVTNLVLLAPILVVARRWWLPFGAVTIVVAPSIVVSAALTGFENLSTLGSVLIAGILGDLVARRIQPAGDRRTAFWVFGAVFAFLTWSLYFATASVVEWRIPTITEMWTGAPIVAGLVGWLFAALLLPDARPTRPQPDRN</sequence>
<feature type="transmembrane region" description="Helical" evidence="1">
    <location>
        <begin position="240"/>
        <end position="260"/>
    </location>
</feature>
<feature type="transmembrane region" description="Helical" evidence="1">
    <location>
        <begin position="132"/>
        <end position="153"/>
    </location>
</feature>
<evidence type="ECO:0000313" key="2">
    <source>
        <dbReference type="EMBL" id="NMN95284.1"/>
    </source>
</evidence>
<feature type="transmembrane region" description="Helical" evidence="1">
    <location>
        <begin position="295"/>
        <end position="317"/>
    </location>
</feature>
<keyword evidence="1" id="KW-0812">Transmembrane</keyword>
<comment type="caution">
    <text evidence="2">The sequence shown here is derived from an EMBL/GenBank/DDBJ whole genome shotgun (WGS) entry which is preliminary data.</text>
</comment>
<feature type="transmembrane region" description="Helical" evidence="1">
    <location>
        <begin position="94"/>
        <end position="112"/>
    </location>
</feature>
<keyword evidence="1" id="KW-1133">Transmembrane helix</keyword>
<evidence type="ECO:0000313" key="3">
    <source>
        <dbReference type="Proteomes" id="UP000535543"/>
    </source>
</evidence>
<accession>A0A848KDQ7</accession>
<dbReference type="EMBL" id="VCQU01000003">
    <property type="protein sequence ID" value="NMN95284.1"/>
    <property type="molecule type" value="Genomic_DNA"/>
</dbReference>
<dbReference type="AlphaFoldDB" id="A0A848KDQ7"/>
<protein>
    <submittedName>
        <fullName evidence="2">Uncharacterized protein</fullName>
    </submittedName>
</protein>
<dbReference type="Proteomes" id="UP000535543">
    <property type="component" value="Unassembled WGS sequence"/>
</dbReference>
<reference evidence="2 3" key="1">
    <citation type="submission" date="2019-05" db="EMBL/GenBank/DDBJ databases">
        <authorList>
            <person name="Lee S.D."/>
        </authorList>
    </citation>
    <scope>NUCLEOTIDE SEQUENCE [LARGE SCALE GENOMIC DNA]</scope>
    <source>
        <strain evidence="2 3">YC2-7</strain>
    </source>
</reference>
<dbReference type="RefSeq" id="WP_169586038.1">
    <property type="nucleotide sequence ID" value="NZ_VCQU01000003.1"/>
</dbReference>
<organism evidence="2 3">
    <name type="scientific">Antrihabitans stalactiti</name>
    <dbReference type="NCBI Taxonomy" id="2584121"/>
    <lineage>
        <taxon>Bacteria</taxon>
        <taxon>Bacillati</taxon>
        <taxon>Actinomycetota</taxon>
        <taxon>Actinomycetes</taxon>
        <taxon>Mycobacteriales</taxon>
        <taxon>Nocardiaceae</taxon>
        <taxon>Antrihabitans</taxon>
    </lineage>
</organism>
<proteinExistence type="predicted"/>
<evidence type="ECO:0000256" key="1">
    <source>
        <dbReference type="SAM" id="Phobius"/>
    </source>
</evidence>
<gene>
    <name evidence="2" type="ORF">FGL95_09595</name>
</gene>